<sequence>MARHPPTRRRTAPDLISQLPEDVKHRILECLDAREAAKTALLSTLWNEVWLRHGRLVFDWDSLAEGRGLKRSKMIYSALLLRSAPVKIFTLYIVHWEPSLQQSDLDLWCGFLSRNGIEQLSLDVHITQGDNRTLPVCIIYCPTIKQLVLNGVDFCLPVNHRPGSIFSGVTSLMFYHLNFDRGDDSPTVIHLIPYLEVLVFLDCHCIDSFVINAPRLKNLTFIDYKNVSEWKWFELHFFVIKTLCFSARTGMEYDNTAATNPTIEVQERLPIAKNIEVIELQDFSFNDVYCFTLVIHLLRKCQNLRKLEIDMIMLQLSLNGGADPSILRDPDGWFSDQDLRELRTVKMKAFRGSTQEMLFIRLILSKSPSLEEVLISESCSIDTSVPLKVPREMISYPRASPKAKVVFLDPCRYS</sequence>
<dbReference type="Proteomes" id="UP001152523">
    <property type="component" value="Unassembled WGS sequence"/>
</dbReference>
<comment type="caution">
    <text evidence="2">The sequence shown here is derived from an EMBL/GenBank/DDBJ whole genome shotgun (WGS) entry which is preliminary data.</text>
</comment>
<keyword evidence="3" id="KW-1185">Reference proteome</keyword>
<organism evidence="2 3">
    <name type="scientific">Cuscuta epithymum</name>
    <dbReference type="NCBI Taxonomy" id="186058"/>
    <lineage>
        <taxon>Eukaryota</taxon>
        <taxon>Viridiplantae</taxon>
        <taxon>Streptophyta</taxon>
        <taxon>Embryophyta</taxon>
        <taxon>Tracheophyta</taxon>
        <taxon>Spermatophyta</taxon>
        <taxon>Magnoliopsida</taxon>
        <taxon>eudicotyledons</taxon>
        <taxon>Gunneridae</taxon>
        <taxon>Pentapetalae</taxon>
        <taxon>asterids</taxon>
        <taxon>lamiids</taxon>
        <taxon>Solanales</taxon>
        <taxon>Convolvulaceae</taxon>
        <taxon>Cuscuteae</taxon>
        <taxon>Cuscuta</taxon>
        <taxon>Cuscuta subgen. Cuscuta</taxon>
    </lineage>
</organism>
<dbReference type="SUPFAM" id="SSF81383">
    <property type="entry name" value="F-box domain"/>
    <property type="match status" value="1"/>
</dbReference>
<dbReference type="InterPro" id="IPR001810">
    <property type="entry name" value="F-box_dom"/>
</dbReference>
<dbReference type="AlphaFoldDB" id="A0AAV0CR55"/>
<evidence type="ECO:0000313" key="3">
    <source>
        <dbReference type="Proteomes" id="UP001152523"/>
    </source>
</evidence>
<dbReference type="PANTHER" id="PTHR31900:SF27">
    <property type="entry name" value="FBD DOMAIN-CONTAINING PROTEIN"/>
    <property type="match status" value="1"/>
</dbReference>
<dbReference type="PANTHER" id="PTHR31900">
    <property type="entry name" value="F-BOX/RNI SUPERFAMILY PROTEIN-RELATED"/>
    <property type="match status" value="1"/>
</dbReference>
<feature type="domain" description="FBD" evidence="1">
    <location>
        <begin position="339"/>
        <end position="408"/>
    </location>
</feature>
<dbReference type="InterPro" id="IPR036047">
    <property type="entry name" value="F-box-like_dom_sf"/>
</dbReference>
<dbReference type="Gene3D" id="3.80.10.10">
    <property type="entry name" value="Ribonuclease Inhibitor"/>
    <property type="match status" value="1"/>
</dbReference>
<dbReference type="Pfam" id="PF00646">
    <property type="entry name" value="F-box"/>
    <property type="match status" value="1"/>
</dbReference>
<dbReference type="Gene3D" id="1.20.1280.50">
    <property type="match status" value="1"/>
</dbReference>
<dbReference type="InterPro" id="IPR032675">
    <property type="entry name" value="LRR_dom_sf"/>
</dbReference>
<evidence type="ECO:0000259" key="1">
    <source>
        <dbReference type="SMART" id="SM00579"/>
    </source>
</evidence>
<dbReference type="InterPro" id="IPR006566">
    <property type="entry name" value="FBD"/>
</dbReference>
<dbReference type="SMART" id="SM00579">
    <property type="entry name" value="FBD"/>
    <property type="match status" value="1"/>
</dbReference>
<name>A0AAV0CR55_9ASTE</name>
<evidence type="ECO:0000313" key="2">
    <source>
        <dbReference type="EMBL" id="CAH9082568.1"/>
    </source>
</evidence>
<reference evidence="2" key="1">
    <citation type="submission" date="2022-07" db="EMBL/GenBank/DDBJ databases">
        <authorList>
            <person name="Macas J."/>
            <person name="Novak P."/>
            <person name="Neumann P."/>
        </authorList>
    </citation>
    <scope>NUCLEOTIDE SEQUENCE</scope>
</reference>
<dbReference type="EMBL" id="CAMAPF010000038">
    <property type="protein sequence ID" value="CAH9082568.1"/>
    <property type="molecule type" value="Genomic_DNA"/>
</dbReference>
<proteinExistence type="predicted"/>
<dbReference type="InterPro" id="IPR050232">
    <property type="entry name" value="FBL13/AtMIF1-like"/>
</dbReference>
<dbReference type="SUPFAM" id="SSF52047">
    <property type="entry name" value="RNI-like"/>
    <property type="match status" value="1"/>
</dbReference>
<gene>
    <name evidence="2" type="ORF">CEPIT_LOCUS8163</name>
</gene>
<accession>A0AAV0CR55</accession>
<protein>
    <recommendedName>
        <fullName evidence="1">FBD domain-containing protein</fullName>
    </recommendedName>
</protein>